<feature type="domain" description="Thioredoxin" evidence="2">
    <location>
        <begin position="1"/>
        <end position="108"/>
    </location>
</feature>
<name>A0A1V9XN71_9ACAR</name>
<gene>
    <name evidence="4" type="ORF">BIW11_08740</name>
</gene>
<dbReference type="PRINTS" id="PR00421">
    <property type="entry name" value="THIOREDOXIN"/>
</dbReference>
<dbReference type="SUPFAM" id="SSF49785">
    <property type="entry name" value="Galactose-binding domain-like"/>
    <property type="match status" value="1"/>
</dbReference>
<dbReference type="Gene3D" id="2.60.120.470">
    <property type="entry name" value="PITH domain"/>
    <property type="match status" value="1"/>
</dbReference>
<dbReference type="SUPFAM" id="SSF52833">
    <property type="entry name" value="Thioredoxin-like"/>
    <property type="match status" value="1"/>
</dbReference>
<organism evidence="4 5">
    <name type="scientific">Tropilaelaps mercedesae</name>
    <dbReference type="NCBI Taxonomy" id="418985"/>
    <lineage>
        <taxon>Eukaryota</taxon>
        <taxon>Metazoa</taxon>
        <taxon>Ecdysozoa</taxon>
        <taxon>Arthropoda</taxon>
        <taxon>Chelicerata</taxon>
        <taxon>Arachnida</taxon>
        <taxon>Acari</taxon>
        <taxon>Parasitiformes</taxon>
        <taxon>Mesostigmata</taxon>
        <taxon>Gamasina</taxon>
        <taxon>Dermanyssoidea</taxon>
        <taxon>Laelapidae</taxon>
        <taxon>Tropilaelaps</taxon>
    </lineage>
</organism>
<dbReference type="PANTHER" id="PTHR46115">
    <property type="entry name" value="THIOREDOXIN-LIKE PROTEIN 1"/>
    <property type="match status" value="1"/>
</dbReference>
<dbReference type="InterPro" id="IPR037047">
    <property type="entry name" value="PITH_dom_sf"/>
</dbReference>
<dbReference type="Pfam" id="PF00085">
    <property type="entry name" value="Thioredoxin"/>
    <property type="match status" value="1"/>
</dbReference>
<feature type="domain" description="PITH" evidence="3">
    <location>
        <begin position="111"/>
        <end position="277"/>
    </location>
</feature>
<dbReference type="FunCoup" id="A0A1V9XN71">
    <property type="interactions" value="1671"/>
</dbReference>
<dbReference type="InterPro" id="IPR008979">
    <property type="entry name" value="Galactose-bd-like_sf"/>
</dbReference>
<dbReference type="PROSITE" id="PS51532">
    <property type="entry name" value="PITH"/>
    <property type="match status" value="1"/>
</dbReference>
<dbReference type="Pfam" id="PF06201">
    <property type="entry name" value="PITH"/>
    <property type="match status" value="1"/>
</dbReference>
<evidence type="ECO:0000313" key="5">
    <source>
        <dbReference type="Proteomes" id="UP000192247"/>
    </source>
</evidence>
<keyword evidence="5" id="KW-1185">Reference proteome</keyword>
<dbReference type="Gene3D" id="3.40.30.10">
    <property type="entry name" value="Glutaredoxin"/>
    <property type="match status" value="1"/>
</dbReference>
<dbReference type="STRING" id="418985.A0A1V9XN71"/>
<dbReference type="EMBL" id="MNPL01007113">
    <property type="protein sequence ID" value="OQR74954.1"/>
    <property type="molecule type" value="Genomic_DNA"/>
</dbReference>
<protein>
    <submittedName>
        <fullName evidence="4">Thioredoxin protein 1-like</fullName>
    </submittedName>
</protein>
<reference evidence="4 5" key="1">
    <citation type="journal article" date="2017" name="Gigascience">
        <title>Draft genome of the honey bee ectoparasitic mite, Tropilaelaps mercedesae, is shaped by the parasitic life history.</title>
        <authorList>
            <person name="Dong X."/>
            <person name="Armstrong S.D."/>
            <person name="Xia D."/>
            <person name="Makepeace B.L."/>
            <person name="Darby A.C."/>
            <person name="Kadowaki T."/>
        </authorList>
    </citation>
    <scope>NUCLEOTIDE SEQUENCE [LARGE SCALE GENOMIC DNA]</scope>
    <source>
        <strain evidence="4">Wuxi-XJTLU</strain>
    </source>
</reference>
<dbReference type="AlphaFoldDB" id="A0A1V9XN71"/>
<comment type="caution">
    <text evidence="4">The sequence shown here is derived from an EMBL/GenBank/DDBJ whole genome shotgun (WGS) entry which is preliminary data.</text>
</comment>
<dbReference type="InterPro" id="IPR010400">
    <property type="entry name" value="PITH_dom"/>
</dbReference>
<dbReference type="InterPro" id="IPR013766">
    <property type="entry name" value="Thioredoxin_domain"/>
</dbReference>
<dbReference type="InterPro" id="IPR017937">
    <property type="entry name" value="Thioredoxin_CS"/>
</dbReference>
<keyword evidence="1" id="KW-1015">Disulfide bond</keyword>
<evidence type="ECO:0000256" key="1">
    <source>
        <dbReference type="ARBA" id="ARBA00023157"/>
    </source>
</evidence>
<evidence type="ECO:0000259" key="2">
    <source>
        <dbReference type="PROSITE" id="PS51352"/>
    </source>
</evidence>
<sequence length="281" mass="31568">MPITEIETEAEFTDLMNAAGNRIVIVNFTSAWCEPCRQIAPHFDTHSNTYAAEATFVKVDVDKATDLAQMFNVTAVPTFMFFRSGERLFNMRGCNPITLEAKLTELIRRGNATEQVQGHFDLAPFISKHKSECLNESDSFTLSTLLEGKTHLESDCDEQLLINIGFQQPVKVHSMRITGPENAAKTVCLFTNQFTLDFENVTVLQPVQVLNLTPKDAMKDAVVRLKYVKFQNVSSLQLFVKDNQDGSEVTRIDQLQFFGSVLSVTNMNDFKRVSGKKGEAH</sequence>
<dbReference type="InterPro" id="IPR036249">
    <property type="entry name" value="Thioredoxin-like_sf"/>
</dbReference>
<dbReference type="CDD" id="cd02947">
    <property type="entry name" value="TRX_family"/>
    <property type="match status" value="1"/>
</dbReference>
<evidence type="ECO:0000259" key="3">
    <source>
        <dbReference type="PROSITE" id="PS51532"/>
    </source>
</evidence>
<accession>A0A1V9XN71</accession>
<proteinExistence type="predicted"/>
<dbReference type="Proteomes" id="UP000192247">
    <property type="component" value="Unassembled WGS sequence"/>
</dbReference>
<dbReference type="GO" id="GO:0005737">
    <property type="term" value="C:cytoplasm"/>
    <property type="evidence" value="ECO:0007669"/>
    <property type="project" value="UniProtKB-ARBA"/>
</dbReference>
<dbReference type="OrthoDB" id="2121326at2759"/>
<dbReference type="PROSITE" id="PS00194">
    <property type="entry name" value="THIOREDOXIN_1"/>
    <property type="match status" value="1"/>
</dbReference>
<dbReference type="InParanoid" id="A0A1V9XN71"/>
<evidence type="ECO:0000313" key="4">
    <source>
        <dbReference type="EMBL" id="OQR74954.1"/>
    </source>
</evidence>
<dbReference type="PROSITE" id="PS51352">
    <property type="entry name" value="THIOREDOXIN_2"/>
    <property type="match status" value="1"/>
</dbReference>